<name>A0A7Y4B3D4_VIBAL</name>
<evidence type="ECO:0000256" key="2">
    <source>
        <dbReference type="ARBA" id="ARBA00009035"/>
    </source>
</evidence>
<evidence type="ECO:0000313" key="5">
    <source>
        <dbReference type="Proteomes" id="UP000532247"/>
    </source>
</evidence>
<dbReference type="GO" id="GO:0003727">
    <property type="term" value="F:single-stranded RNA binding"/>
    <property type="evidence" value="ECO:0007669"/>
    <property type="project" value="TreeGrafter"/>
</dbReference>
<evidence type="ECO:0000256" key="1">
    <source>
        <dbReference type="ARBA" id="ARBA00004453"/>
    </source>
</evidence>
<dbReference type="Pfam" id="PF04245">
    <property type="entry name" value="NA37"/>
    <property type="match status" value="1"/>
</dbReference>
<evidence type="ECO:0000256" key="3">
    <source>
        <dbReference type="ARBA" id="ARBA00022490"/>
    </source>
</evidence>
<gene>
    <name evidence="4" type="ORF">F0254_11100</name>
</gene>
<comment type="similarity">
    <text evidence="2">Belongs to the YejK family.</text>
</comment>
<dbReference type="InterPro" id="IPR007358">
    <property type="entry name" value="Nucleoid_associated_NdpA"/>
</dbReference>
<comment type="caution">
    <text evidence="4">The sequence shown here is derived from an EMBL/GenBank/DDBJ whole genome shotgun (WGS) entry which is preliminary data.</text>
</comment>
<dbReference type="GO" id="GO:0043590">
    <property type="term" value="C:bacterial nucleoid"/>
    <property type="evidence" value="ECO:0007669"/>
    <property type="project" value="TreeGrafter"/>
</dbReference>
<protein>
    <submittedName>
        <fullName evidence="4">Nucleoid-associated protein</fullName>
    </submittedName>
</protein>
<keyword evidence="3" id="KW-0963">Cytoplasm</keyword>
<sequence>MLNCVECGFSYEDTLENCPRCVELDVTERPVLVAVAAMTAELITTTGSSKLEAKIGDLWPQNDGVSFKLISEVERKFKGKNKFHSYFLESNSLNSAPNILKTYISKNITFSVLVEKFMDSLVSSAKEVGVHKVSGGNIVFMHYKSHEDTDIGRLLAIWVTKKDGFDFDKESLVPKDSSHLNLDALRQAALFDLTLFDEVYPNIPSDDTYLKFIKGASGGAFFKIAFGCDERNVGNVDSIKNLRQAVSDYQDKYKLSNDFYMEASAKVEKLLETAQKNGKPISLSTLCNAVDGLLPDDSLLKGTFESFVNNSGYEINHHIEPTLNSVKAGQTIEVVAGDKSFSAKILKKQIGPAGSGHLVEYEDGRLTFLIVDQEQKKELVKLVTANTENE</sequence>
<dbReference type="PANTHER" id="PTHR38772">
    <property type="match status" value="1"/>
</dbReference>
<dbReference type="GO" id="GO:0003690">
    <property type="term" value="F:double-stranded DNA binding"/>
    <property type="evidence" value="ECO:0007669"/>
    <property type="project" value="TreeGrafter"/>
</dbReference>
<dbReference type="PANTHER" id="PTHR38772:SF1">
    <property type="entry name" value="NUCLEOID-ASSOCIATED PROTEIN YEJK"/>
    <property type="match status" value="1"/>
</dbReference>
<reference evidence="4 5" key="1">
    <citation type="submission" date="2019-09" db="EMBL/GenBank/DDBJ databases">
        <title>Draft genome sequencing and comparative genomics of hatchery-associated Vibrios.</title>
        <authorList>
            <person name="Kehlet-Delgado H."/>
            <person name="Mueller R.S."/>
        </authorList>
    </citation>
    <scope>NUCLEOTIDE SEQUENCE [LARGE SCALE GENOMIC DNA]</scope>
    <source>
        <strain evidence="4 5">081416A</strain>
    </source>
</reference>
<organism evidence="4 5">
    <name type="scientific">Vibrio alginolyticus</name>
    <dbReference type="NCBI Taxonomy" id="663"/>
    <lineage>
        <taxon>Bacteria</taxon>
        <taxon>Pseudomonadati</taxon>
        <taxon>Pseudomonadota</taxon>
        <taxon>Gammaproteobacteria</taxon>
        <taxon>Vibrionales</taxon>
        <taxon>Vibrionaceae</taxon>
        <taxon>Vibrio</taxon>
    </lineage>
</organism>
<accession>A0A7Y4B3D4</accession>
<dbReference type="RefSeq" id="WP_171345781.1">
    <property type="nucleotide sequence ID" value="NZ_VTYF01000005.1"/>
</dbReference>
<dbReference type="EMBL" id="VTYF01000005">
    <property type="protein sequence ID" value="NOI09411.1"/>
    <property type="molecule type" value="Genomic_DNA"/>
</dbReference>
<dbReference type="Proteomes" id="UP000532247">
    <property type="component" value="Unassembled WGS sequence"/>
</dbReference>
<evidence type="ECO:0000313" key="4">
    <source>
        <dbReference type="EMBL" id="NOI09411.1"/>
    </source>
</evidence>
<dbReference type="AlphaFoldDB" id="A0A7Y4B3D4"/>
<comment type="subcellular location">
    <subcellularLocation>
        <location evidence="1">Cytoplasm</location>
        <location evidence="1">Nucleoid</location>
    </subcellularLocation>
</comment>
<proteinExistence type="inferred from homology"/>